<name>A0A366CXX5_9NOCA</name>
<dbReference type="Proteomes" id="UP000252586">
    <property type="component" value="Unassembled WGS sequence"/>
</dbReference>
<keyword evidence="2" id="KW-1185">Reference proteome</keyword>
<dbReference type="STRING" id="1210090.GCA_001613185_04544"/>
<evidence type="ECO:0000313" key="1">
    <source>
        <dbReference type="EMBL" id="RBO82465.1"/>
    </source>
</evidence>
<gene>
    <name evidence="1" type="ORF">DFR74_1225</name>
</gene>
<dbReference type="OrthoDB" id="177652at2"/>
<dbReference type="EMBL" id="QNRE01000022">
    <property type="protein sequence ID" value="RBO82465.1"/>
    <property type="molecule type" value="Genomic_DNA"/>
</dbReference>
<accession>A0A366CXX5</accession>
<dbReference type="AlphaFoldDB" id="A0A366CXX5"/>
<comment type="caution">
    <text evidence="1">The sequence shown here is derived from an EMBL/GenBank/DDBJ whole genome shotgun (WGS) entry which is preliminary data.</text>
</comment>
<protein>
    <submittedName>
        <fullName evidence="1">Uncharacterized protein</fullName>
    </submittedName>
</protein>
<proteinExistence type="predicted"/>
<evidence type="ECO:0000313" key="2">
    <source>
        <dbReference type="Proteomes" id="UP000252586"/>
    </source>
</evidence>
<organism evidence="1 2">
    <name type="scientific">Nocardia puris</name>
    <dbReference type="NCBI Taxonomy" id="208602"/>
    <lineage>
        <taxon>Bacteria</taxon>
        <taxon>Bacillati</taxon>
        <taxon>Actinomycetota</taxon>
        <taxon>Actinomycetes</taxon>
        <taxon>Mycobacteriales</taxon>
        <taxon>Nocardiaceae</taxon>
        <taxon>Nocardia</taxon>
    </lineage>
</organism>
<sequence>MSRPAHATIARQDAPSAAGILLQAKGFHDHGGWLLDSQFDVEMPCLLAHGLGVPVADARATIEIPRSGAHHLWVRTKA</sequence>
<reference evidence="1 2" key="1">
    <citation type="submission" date="2018-06" db="EMBL/GenBank/DDBJ databases">
        <title>Genomic Encyclopedia of Type Strains, Phase IV (KMG-IV): sequencing the most valuable type-strain genomes for metagenomic binning, comparative biology and taxonomic classification.</title>
        <authorList>
            <person name="Goeker M."/>
        </authorList>
    </citation>
    <scope>NUCLEOTIDE SEQUENCE [LARGE SCALE GENOMIC DNA]</scope>
    <source>
        <strain evidence="1 2">DSM 44599</strain>
    </source>
</reference>
<dbReference type="RefSeq" id="WP_067511233.1">
    <property type="nucleotide sequence ID" value="NZ_QNRE01000022.1"/>
</dbReference>